<protein>
    <submittedName>
        <fullName evidence="1">Sulfur carrier protein ThiS</fullName>
    </submittedName>
</protein>
<name>A0A554VNV8_9FLAO</name>
<dbReference type="OrthoDB" id="1525151at2"/>
<sequence length="67" mass="7354">MMTVNVNNQNQSISENSSISALLEQLDIVAKGIAIAINNEIISKEKWNEIQVQKEDQVTIIKATQGG</sequence>
<dbReference type="EMBL" id="VLNR01000009">
    <property type="protein sequence ID" value="TSE10066.1"/>
    <property type="molecule type" value="Genomic_DNA"/>
</dbReference>
<dbReference type="NCBIfam" id="TIGR01683">
    <property type="entry name" value="thiS"/>
    <property type="match status" value="1"/>
</dbReference>
<dbReference type="RefSeq" id="WP_109434412.1">
    <property type="nucleotide sequence ID" value="NZ_CANLFO010000012.1"/>
</dbReference>
<accession>A0A554VNV8</accession>
<dbReference type="Proteomes" id="UP000318833">
    <property type="component" value="Unassembled WGS sequence"/>
</dbReference>
<dbReference type="Gene3D" id="3.10.20.30">
    <property type="match status" value="1"/>
</dbReference>
<evidence type="ECO:0000313" key="1">
    <source>
        <dbReference type="EMBL" id="TSE10066.1"/>
    </source>
</evidence>
<dbReference type="AlphaFoldDB" id="A0A554VNV8"/>
<comment type="caution">
    <text evidence="1">The sequence shown here is derived from an EMBL/GenBank/DDBJ whole genome shotgun (WGS) entry which is preliminary data.</text>
</comment>
<evidence type="ECO:0000313" key="2">
    <source>
        <dbReference type="Proteomes" id="UP000318833"/>
    </source>
</evidence>
<dbReference type="Pfam" id="PF02597">
    <property type="entry name" value="ThiS"/>
    <property type="match status" value="1"/>
</dbReference>
<proteinExistence type="predicted"/>
<reference evidence="1 2" key="1">
    <citation type="submission" date="2019-07" db="EMBL/GenBank/DDBJ databases">
        <title>The draft genome sequence of Aquimarina algiphila M91.</title>
        <authorList>
            <person name="Meng X."/>
        </authorList>
    </citation>
    <scope>NUCLEOTIDE SEQUENCE [LARGE SCALE GENOMIC DNA]</scope>
    <source>
        <strain evidence="1 2">M91</strain>
    </source>
</reference>
<keyword evidence="2" id="KW-1185">Reference proteome</keyword>
<dbReference type="SUPFAM" id="SSF54285">
    <property type="entry name" value="MoaD/ThiS"/>
    <property type="match status" value="1"/>
</dbReference>
<dbReference type="PANTHER" id="PTHR34472:SF1">
    <property type="entry name" value="SULFUR CARRIER PROTEIN THIS"/>
    <property type="match status" value="1"/>
</dbReference>
<gene>
    <name evidence="1" type="primary">thiS</name>
    <name evidence="1" type="ORF">FOF46_05950</name>
</gene>
<dbReference type="InterPro" id="IPR012675">
    <property type="entry name" value="Beta-grasp_dom_sf"/>
</dbReference>
<dbReference type="InterPro" id="IPR003749">
    <property type="entry name" value="ThiS/MoaD-like"/>
</dbReference>
<dbReference type="InterPro" id="IPR010035">
    <property type="entry name" value="Thi_S"/>
</dbReference>
<dbReference type="PANTHER" id="PTHR34472">
    <property type="entry name" value="SULFUR CARRIER PROTEIN THIS"/>
    <property type="match status" value="1"/>
</dbReference>
<organism evidence="1 2">
    <name type="scientific">Aquimarina algiphila</name>
    <dbReference type="NCBI Taxonomy" id="2047982"/>
    <lineage>
        <taxon>Bacteria</taxon>
        <taxon>Pseudomonadati</taxon>
        <taxon>Bacteroidota</taxon>
        <taxon>Flavobacteriia</taxon>
        <taxon>Flavobacteriales</taxon>
        <taxon>Flavobacteriaceae</taxon>
        <taxon>Aquimarina</taxon>
    </lineage>
</organism>
<dbReference type="InterPro" id="IPR016155">
    <property type="entry name" value="Mopterin_synth/thiamin_S_b"/>
</dbReference>